<gene>
    <name evidence="2" type="ORF">B0A49_13400</name>
</gene>
<organism evidence="2 3">
    <name type="scientific">Cryomyces minteri</name>
    <dbReference type="NCBI Taxonomy" id="331657"/>
    <lineage>
        <taxon>Eukaryota</taxon>
        <taxon>Fungi</taxon>
        <taxon>Dikarya</taxon>
        <taxon>Ascomycota</taxon>
        <taxon>Pezizomycotina</taxon>
        <taxon>Dothideomycetes</taxon>
        <taxon>Dothideomycetes incertae sedis</taxon>
        <taxon>Cryomyces</taxon>
    </lineage>
</organism>
<dbReference type="STRING" id="331657.A0A4V5NC08"/>
<evidence type="ECO:0000313" key="3">
    <source>
        <dbReference type="Proteomes" id="UP000308768"/>
    </source>
</evidence>
<feature type="compositionally biased region" description="Polar residues" evidence="1">
    <location>
        <begin position="1"/>
        <end position="21"/>
    </location>
</feature>
<protein>
    <submittedName>
        <fullName evidence="2">Uncharacterized protein</fullName>
    </submittedName>
</protein>
<proteinExistence type="predicted"/>
<reference evidence="2 3" key="1">
    <citation type="submission" date="2017-03" db="EMBL/GenBank/DDBJ databases">
        <title>Genomes of endolithic fungi from Antarctica.</title>
        <authorList>
            <person name="Coleine C."/>
            <person name="Masonjones S."/>
            <person name="Stajich J.E."/>
        </authorList>
    </citation>
    <scope>NUCLEOTIDE SEQUENCE [LARGE SCALE GENOMIC DNA]</scope>
    <source>
        <strain evidence="2 3">CCFEE 5187</strain>
    </source>
</reference>
<evidence type="ECO:0000256" key="1">
    <source>
        <dbReference type="SAM" id="MobiDB-lite"/>
    </source>
</evidence>
<feature type="region of interest" description="Disordered" evidence="1">
    <location>
        <begin position="1"/>
        <end position="36"/>
    </location>
</feature>
<sequence length="383" mass="42611">MHLSKTSNDQTPTDTPPNSFATRPLTPPPSDEKPTSRVTEVLRLLRGLRDGTPVTCEPWQVISFSVSNYEEVHRRLVADESLWGYVNNKVRYDYDSHRQKLVVRMPTPLHDTFIGKVVVDIMFQLRILGAGSNAAAQFARSVEPAGSSRIVFRAAPDRESGAPAGIARTRIQHEPDASFAYEHAKYPGVVIEVSYSQKRKDLSRLADDYILESNGNIRVVVGLDIEYRGSKKATLSVWRPQVVVSERDGHEEMIAAQLVADQEFRREDGTPVTSAALQLQLKDFASELVGESYALADEVISLSSDTLCRHLMAAEARLQAEERGLEDLPRPGLRKRRRSSTPPEQMASDDEAIFRTQEENVAKRVARDDSSYKASSQSSGDSG</sequence>
<dbReference type="OrthoDB" id="3485856at2759"/>
<keyword evidence="3" id="KW-1185">Reference proteome</keyword>
<dbReference type="AlphaFoldDB" id="A0A4V5NC08"/>
<name>A0A4V5NC08_9PEZI</name>
<evidence type="ECO:0000313" key="2">
    <source>
        <dbReference type="EMBL" id="TKA49809.1"/>
    </source>
</evidence>
<comment type="caution">
    <text evidence="2">The sequence shown here is derived from an EMBL/GenBank/DDBJ whole genome shotgun (WGS) entry which is preliminary data.</text>
</comment>
<dbReference type="EMBL" id="NAJN01002758">
    <property type="protein sequence ID" value="TKA49809.1"/>
    <property type="molecule type" value="Genomic_DNA"/>
</dbReference>
<feature type="compositionally biased region" description="Low complexity" evidence="1">
    <location>
        <begin position="372"/>
        <end position="383"/>
    </location>
</feature>
<feature type="compositionally biased region" description="Basic and acidic residues" evidence="1">
    <location>
        <begin position="352"/>
        <end position="371"/>
    </location>
</feature>
<accession>A0A4V5NC08</accession>
<dbReference type="Proteomes" id="UP000308768">
    <property type="component" value="Unassembled WGS sequence"/>
</dbReference>
<feature type="region of interest" description="Disordered" evidence="1">
    <location>
        <begin position="322"/>
        <end position="383"/>
    </location>
</feature>